<proteinExistence type="predicted"/>
<dbReference type="Proteomes" id="UP000474565">
    <property type="component" value="Unassembled WGS sequence"/>
</dbReference>
<sequence>MSSLFLCGDKRHIKDYASAFSNAIKQENDTTQQAAMRERLALIIATEISESERTEFQASVDSILGNSVRIEKKIEEAQDSKTLPDNESNLDEKIFMPGLFGRRSATKSAAQKLKTAEDNLKNRNFAAARKEAVATLREFQDGDWGIWGDLSSTATRAKEMLIITSCTTASSSMTGAEINPNSLKFLPP</sequence>
<protein>
    <submittedName>
        <fullName evidence="1">Uncharacterized protein</fullName>
    </submittedName>
</protein>
<dbReference type="RefSeq" id="WP_161020915.1">
    <property type="nucleotide sequence ID" value="NZ_WWCP01000032.1"/>
</dbReference>
<dbReference type="EMBL" id="WWCP01000032">
    <property type="protein sequence ID" value="MYM84390.1"/>
    <property type="molecule type" value="Genomic_DNA"/>
</dbReference>
<reference evidence="1 2" key="1">
    <citation type="submission" date="2019-12" db="EMBL/GenBank/DDBJ databases">
        <title>Novel species isolated from a subtropical stream in China.</title>
        <authorList>
            <person name="Lu H."/>
        </authorList>
    </citation>
    <scope>NUCLEOTIDE SEQUENCE [LARGE SCALE GENOMIC DNA]</scope>
    <source>
        <strain evidence="1 2">FT50W</strain>
    </source>
</reference>
<name>A0A6L8MMH9_9BURK</name>
<comment type="caution">
    <text evidence="1">The sequence shown here is derived from an EMBL/GenBank/DDBJ whole genome shotgun (WGS) entry which is preliminary data.</text>
</comment>
<organism evidence="1 2">
    <name type="scientific">Duganella lactea</name>
    <dbReference type="NCBI Taxonomy" id="2692173"/>
    <lineage>
        <taxon>Bacteria</taxon>
        <taxon>Pseudomonadati</taxon>
        <taxon>Pseudomonadota</taxon>
        <taxon>Betaproteobacteria</taxon>
        <taxon>Burkholderiales</taxon>
        <taxon>Oxalobacteraceae</taxon>
        <taxon>Telluria group</taxon>
        <taxon>Duganella</taxon>
    </lineage>
</organism>
<gene>
    <name evidence="1" type="ORF">GTP44_20855</name>
</gene>
<dbReference type="AlphaFoldDB" id="A0A6L8MMH9"/>
<accession>A0A6L8MMH9</accession>
<evidence type="ECO:0000313" key="1">
    <source>
        <dbReference type="EMBL" id="MYM84390.1"/>
    </source>
</evidence>
<evidence type="ECO:0000313" key="2">
    <source>
        <dbReference type="Proteomes" id="UP000474565"/>
    </source>
</evidence>